<evidence type="ECO:0000313" key="3">
    <source>
        <dbReference type="Proteomes" id="UP000676169"/>
    </source>
</evidence>
<dbReference type="KEGG" id="lamb:KBB96_04185"/>
<dbReference type="InterPro" id="IPR019734">
    <property type="entry name" value="TPR_rpt"/>
</dbReference>
<keyword evidence="1" id="KW-0802">TPR repeat</keyword>
<sequence length="952" mass="105895">MLFAQTPAPNPAPGTALDVNQLNTLYDKAAKALSGEKPNYEEAIAALETIVNSQIGKNPGPAAGLIEQLRFNLGIAYMSLGKYTEAEKAFAECYKQFPKGEFASRCQLGIGRARIATGTEVSRAAAVDPLKIAAADPKYRSQAGLALAQLYTDLNKKDEALKVFSSLMGSDIRTPDQTIAAVEVIGLLADADKLDDLIAYLDRLIRQPGVRDTLAWYTNQVLVTADELAAKGKYDAALVIYRSVLPRAQILQIQRDALEVMRKESTRLQALATAQEKLPPTQRGNTAEVLGTLKTAIDTTDKALAEVEKYTDLDAMLLMKRGRCLFYLKRSEEALVCFRTIRLKYKTAKDMKAAAYAEIAQLADLKRTSEIIKLVKEYLAKFPDADNVEAMFGIAGQQMMDESDWKGAYEWFKEAEEKFPNSKELERYIFFQGASLMSDGQFSESAMTHARQLQKFPTGTLAEDAQYRIAMCYFLTNDYKNTLKACQAYLDKFPGGKYTGDILYRLCFIDFQGKEDKADEILQTLGTYVENHKDDAAAPFMYNLIGDVWTQKKIGVKEAPDMALQYYLKAVAAASGKDYAQDALRYAMGQASQLLRDKKDFKQLGELHGEFIKKYPNSPLAMESVVELVGIMMRNKEPEKAAEYLGEVLKSRIGDPASEQAEMLIDTLLKALIPRIRQPKPEEIDAIEQKVVDELKKIIGTNENPTTNARVYYARANVRYKFKDIAKGDLYINGIATGSKPEDLSPQLLYVCGGVLLKMGELDKAEEMFKRLRDRYQASFFSDAGPVGLGQVALARKQYEEALKLFDDALSNPNSSRLLEAMAGKTQALIELKKLDDAEKLGLDVIKDKAAPKPLVAYLYLDLARLARIRAANAVGQPKEDALNTANFRYQRVITGYKIVPDAVGQAYIGSYEVTKERGNIEDANKLLEMLLADPKLEKTESAKKARQLLGK</sequence>
<name>A0A975PG88_9BACT</name>
<dbReference type="Pfam" id="PF13432">
    <property type="entry name" value="TPR_16"/>
    <property type="match status" value="1"/>
</dbReference>
<dbReference type="AlphaFoldDB" id="A0A975PG88"/>
<keyword evidence="3" id="KW-1185">Reference proteome</keyword>
<accession>A0A975PG88</accession>
<feature type="repeat" description="TPR" evidence="1">
    <location>
        <begin position="67"/>
        <end position="100"/>
    </location>
</feature>
<proteinExistence type="predicted"/>
<dbReference type="InterPro" id="IPR011990">
    <property type="entry name" value="TPR-like_helical_dom_sf"/>
</dbReference>
<reference evidence="2" key="1">
    <citation type="submission" date="2021-04" db="EMBL/GenBank/DDBJ databases">
        <title>Luteolibacter sp. 32A isolated from the skin of an Anderson's salamander (Ambystoma andersonii).</title>
        <authorList>
            <person name="Spergser J."/>
            <person name="Busse H.-J."/>
        </authorList>
    </citation>
    <scope>NUCLEOTIDE SEQUENCE</scope>
    <source>
        <strain evidence="2">32A</strain>
    </source>
</reference>
<dbReference type="GO" id="GO:0051301">
    <property type="term" value="P:cell division"/>
    <property type="evidence" value="ECO:0007669"/>
    <property type="project" value="TreeGrafter"/>
</dbReference>
<evidence type="ECO:0000256" key="1">
    <source>
        <dbReference type="PROSITE-ProRule" id="PRU00339"/>
    </source>
</evidence>
<dbReference type="PANTHER" id="PTHR12558:SF44">
    <property type="entry name" value="TETRATRICOPEPTIDE REPEAT-CONTAINING PROTEIN"/>
    <property type="match status" value="1"/>
</dbReference>
<dbReference type="PROSITE" id="PS50005">
    <property type="entry name" value="TPR"/>
    <property type="match status" value="1"/>
</dbReference>
<protein>
    <submittedName>
        <fullName evidence="2">Tetratricopeptide repeat protein</fullName>
    </submittedName>
</protein>
<dbReference type="Gene3D" id="1.25.40.10">
    <property type="entry name" value="Tetratricopeptide repeat domain"/>
    <property type="match status" value="5"/>
</dbReference>
<dbReference type="EMBL" id="CP073100">
    <property type="protein sequence ID" value="QUE52092.1"/>
    <property type="molecule type" value="Genomic_DNA"/>
</dbReference>
<evidence type="ECO:0000313" key="2">
    <source>
        <dbReference type="EMBL" id="QUE52092.1"/>
    </source>
</evidence>
<dbReference type="SMART" id="SM00028">
    <property type="entry name" value="TPR"/>
    <property type="match status" value="4"/>
</dbReference>
<dbReference type="Pfam" id="PF13174">
    <property type="entry name" value="TPR_6"/>
    <property type="match status" value="1"/>
</dbReference>
<dbReference type="PANTHER" id="PTHR12558">
    <property type="entry name" value="CELL DIVISION CYCLE 16,23,27"/>
    <property type="match status" value="1"/>
</dbReference>
<dbReference type="Pfam" id="PF13181">
    <property type="entry name" value="TPR_8"/>
    <property type="match status" value="1"/>
</dbReference>
<dbReference type="RefSeq" id="WP_211632636.1">
    <property type="nucleotide sequence ID" value="NZ_CP073100.1"/>
</dbReference>
<gene>
    <name evidence="2" type="ORF">KBB96_04185</name>
</gene>
<dbReference type="SUPFAM" id="SSF48452">
    <property type="entry name" value="TPR-like"/>
    <property type="match status" value="4"/>
</dbReference>
<organism evidence="2 3">
    <name type="scientific">Luteolibacter ambystomatis</name>
    <dbReference type="NCBI Taxonomy" id="2824561"/>
    <lineage>
        <taxon>Bacteria</taxon>
        <taxon>Pseudomonadati</taxon>
        <taxon>Verrucomicrobiota</taxon>
        <taxon>Verrucomicrobiia</taxon>
        <taxon>Verrucomicrobiales</taxon>
        <taxon>Verrucomicrobiaceae</taxon>
        <taxon>Luteolibacter</taxon>
    </lineage>
</organism>
<dbReference type="Proteomes" id="UP000676169">
    <property type="component" value="Chromosome"/>
</dbReference>